<evidence type="ECO:0000256" key="6">
    <source>
        <dbReference type="PROSITE-ProRule" id="PRU00723"/>
    </source>
</evidence>
<keyword evidence="5" id="KW-0539">Nucleus</keyword>
<feature type="region of interest" description="Disordered" evidence="7">
    <location>
        <begin position="281"/>
        <end position="303"/>
    </location>
</feature>
<evidence type="ECO:0000256" key="3">
    <source>
        <dbReference type="ARBA" id="ARBA00022771"/>
    </source>
</evidence>
<evidence type="ECO:0000256" key="5">
    <source>
        <dbReference type="ARBA" id="ARBA00023242"/>
    </source>
</evidence>
<comment type="caution">
    <text evidence="9">The sequence shown here is derived from an EMBL/GenBank/DDBJ whole genome shotgun (WGS) entry which is preliminary data.</text>
</comment>
<proteinExistence type="predicted"/>
<dbReference type="Proteomes" id="UP001229421">
    <property type="component" value="Unassembled WGS sequence"/>
</dbReference>
<evidence type="ECO:0000259" key="8">
    <source>
        <dbReference type="PROSITE" id="PS50103"/>
    </source>
</evidence>
<dbReference type="EMBL" id="JAUHHV010000007">
    <property type="protein sequence ID" value="KAK1417076.1"/>
    <property type="molecule type" value="Genomic_DNA"/>
</dbReference>
<feature type="domain" description="C3H1-type" evidence="8">
    <location>
        <begin position="2"/>
        <end position="29"/>
    </location>
</feature>
<dbReference type="PROSITE" id="PS50103">
    <property type="entry name" value="ZF_C3H1"/>
    <property type="match status" value="1"/>
</dbReference>
<comment type="subcellular location">
    <subcellularLocation>
        <location evidence="1">Nucleus</location>
    </subcellularLocation>
</comment>
<dbReference type="SMART" id="SM00356">
    <property type="entry name" value="ZnF_C3H1"/>
    <property type="match status" value="1"/>
</dbReference>
<feature type="region of interest" description="Disordered" evidence="7">
    <location>
        <begin position="325"/>
        <end position="345"/>
    </location>
</feature>
<dbReference type="GO" id="GO:0008270">
    <property type="term" value="F:zinc ion binding"/>
    <property type="evidence" value="ECO:0007669"/>
    <property type="project" value="UniProtKB-KW"/>
</dbReference>
<dbReference type="SUPFAM" id="SSF90229">
    <property type="entry name" value="CCCH zinc finger"/>
    <property type="match status" value="1"/>
</dbReference>
<protein>
    <recommendedName>
        <fullName evidence="8">C3H1-type domain-containing protein</fullName>
    </recommendedName>
</protein>
<evidence type="ECO:0000256" key="7">
    <source>
        <dbReference type="SAM" id="MobiDB-lite"/>
    </source>
</evidence>
<dbReference type="PANTHER" id="PTHR46527">
    <property type="entry name" value="NUCLEOPORIN-LIKE PROTEIN 2"/>
    <property type="match status" value="1"/>
</dbReference>
<reference evidence="9" key="1">
    <citation type="journal article" date="2023" name="bioRxiv">
        <title>Improved chromosome-level genome assembly for marigold (Tagetes erecta).</title>
        <authorList>
            <person name="Jiang F."/>
            <person name="Yuan L."/>
            <person name="Wang S."/>
            <person name="Wang H."/>
            <person name="Xu D."/>
            <person name="Wang A."/>
            <person name="Fan W."/>
        </authorList>
    </citation>
    <scope>NUCLEOTIDE SEQUENCE</scope>
    <source>
        <strain evidence="9">WSJ</strain>
        <tissue evidence="9">Leaf</tissue>
    </source>
</reference>
<evidence type="ECO:0000256" key="2">
    <source>
        <dbReference type="ARBA" id="ARBA00022723"/>
    </source>
</evidence>
<dbReference type="InterPro" id="IPR036855">
    <property type="entry name" value="Znf_CCCH_sf"/>
</dbReference>
<accession>A0AAD8NQK9</accession>
<name>A0AAD8NQK9_TARER</name>
<evidence type="ECO:0000313" key="9">
    <source>
        <dbReference type="EMBL" id="KAK1417076.1"/>
    </source>
</evidence>
<evidence type="ECO:0000256" key="1">
    <source>
        <dbReference type="ARBA" id="ARBA00004123"/>
    </source>
</evidence>
<dbReference type="PANTHER" id="PTHR46527:SF1">
    <property type="entry name" value="NUCLEOPORIN NUP42"/>
    <property type="match status" value="1"/>
</dbReference>
<keyword evidence="4 6" id="KW-0862">Zinc</keyword>
<organism evidence="9 10">
    <name type="scientific">Tagetes erecta</name>
    <name type="common">African marigold</name>
    <dbReference type="NCBI Taxonomy" id="13708"/>
    <lineage>
        <taxon>Eukaryota</taxon>
        <taxon>Viridiplantae</taxon>
        <taxon>Streptophyta</taxon>
        <taxon>Embryophyta</taxon>
        <taxon>Tracheophyta</taxon>
        <taxon>Spermatophyta</taxon>
        <taxon>Magnoliopsida</taxon>
        <taxon>eudicotyledons</taxon>
        <taxon>Gunneridae</taxon>
        <taxon>Pentapetalae</taxon>
        <taxon>asterids</taxon>
        <taxon>campanulids</taxon>
        <taxon>Asterales</taxon>
        <taxon>Asteraceae</taxon>
        <taxon>Asteroideae</taxon>
        <taxon>Heliantheae alliance</taxon>
        <taxon>Tageteae</taxon>
        <taxon>Tagetes</taxon>
    </lineage>
</organism>
<dbReference type="Gene3D" id="4.10.1000.10">
    <property type="entry name" value="Zinc finger, CCCH-type"/>
    <property type="match status" value="1"/>
</dbReference>
<keyword evidence="10" id="KW-1185">Reference proteome</keyword>
<dbReference type="GO" id="GO:0005634">
    <property type="term" value="C:nucleus"/>
    <property type="evidence" value="ECO:0007669"/>
    <property type="project" value="UniProtKB-SubCell"/>
</dbReference>
<evidence type="ECO:0000313" key="10">
    <source>
        <dbReference type="Proteomes" id="UP001229421"/>
    </source>
</evidence>
<dbReference type="Pfam" id="PF00642">
    <property type="entry name" value="zf-CCCH"/>
    <property type="match status" value="1"/>
</dbReference>
<keyword evidence="2 6" id="KW-0479">Metal-binding</keyword>
<evidence type="ECO:0000256" key="4">
    <source>
        <dbReference type="ARBA" id="ARBA00022833"/>
    </source>
</evidence>
<feature type="compositionally biased region" description="Polar residues" evidence="7">
    <location>
        <begin position="59"/>
        <end position="68"/>
    </location>
</feature>
<feature type="compositionally biased region" description="Polar residues" evidence="7">
    <location>
        <begin position="204"/>
        <end position="223"/>
    </location>
</feature>
<gene>
    <name evidence="9" type="ORF">QVD17_26198</name>
</gene>
<keyword evidence="3 6" id="KW-0863">Zinc-finger</keyword>
<dbReference type="InterPro" id="IPR000571">
    <property type="entry name" value="Znf_CCCH"/>
</dbReference>
<feature type="region of interest" description="Disordered" evidence="7">
    <location>
        <begin position="199"/>
        <end position="223"/>
    </location>
</feature>
<feature type="compositionally biased region" description="Polar residues" evidence="7">
    <location>
        <begin position="77"/>
        <end position="86"/>
    </location>
</feature>
<feature type="zinc finger region" description="C3H1-type" evidence="6">
    <location>
        <begin position="2"/>
        <end position="29"/>
    </location>
</feature>
<dbReference type="InterPro" id="IPR051767">
    <property type="entry name" value="Nucleoporin_NUP42"/>
</dbReference>
<sequence length="390" mass="42376">MPPRKEPCRNFQRGFCQYGERCRFLHVNQQQAKPNPFGFGAGAQNASQPQKPNPFGFGTATQNTSQPQKPNPFGFGVQNNSKTNQFKPGENKWSRFSPSGGGGGSAPPQKQENHVCTDPESCKRQISEDFQHEKPLWKLTCYGHCKYGPCDIIGDVSYDELRASAYEDAKRGTNLPSIVEKERSLLNSKLIEFENLLRNPYTPPSNSNRNTQSTLPGATTSIFPQPIQNNGPPSVSSFNQLGSTLNAGFQMRPPAASNAFGQVNQFQAPTQISNTPPSNSFAFGNPGQMGSQPSTQSFVSPFPATTTTFGNAFSTAATSPNLNLSSQQPSTAFGGQNPSANAVPGSISSVQMTQNISQSNSNEHDSIWFKDEWKRGEIPEEAPPQGVVIF</sequence>
<dbReference type="AlphaFoldDB" id="A0AAD8NQK9"/>
<feature type="region of interest" description="Disordered" evidence="7">
    <location>
        <begin position="32"/>
        <end position="119"/>
    </location>
</feature>